<dbReference type="Proteomes" id="UP000276133">
    <property type="component" value="Unassembled WGS sequence"/>
</dbReference>
<protein>
    <submittedName>
        <fullName evidence="1">Uncharacterized protein</fullName>
    </submittedName>
</protein>
<evidence type="ECO:0000313" key="1">
    <source>
        <dbReference type="EMBL" id="RMZ93097.1"/>
    </source>
</evidence>
<proteinExistence type="predicted"/>
<organism evidence="1 2">
    <name type="scientific">Brachionus plicatilis</name>
    <name type="common">Marine rotifer</name>
    <name type="synonym">Brachionus muelleri</name>
    <dbReference type="NCBI Taxonomy" id="10195"/>
    <lineage>
        <taxon>Eukaryota</taxon>
        <taxon>Metazoa</taxon>
        <taxon>Spiralia</taxon>
        <taxon>Gnathifera</taxon>
        <taxon>Rotifera</taxon>
        <taxon>Eurotatoria</taxon>
        <taxon>Monogononta</taxon>
        <taxon>Pseudotrocha</taxon>
        <taxon>Ploima</taxon>
        <taxon>Brachionidae</taxon>
        <taxon>Brachionus</taxon>
    </lineage>
</organism>
<sequence>MFLKNGLYSFQHKYSKVFSPFDYLDDCRPLSFISIIIITTSTTSSQNTTLTKIELSMTPTISVEITQLIKWYRLTSTFGGLVAATNGTQH</sequence>
<dbReference type="AlphaFoldDB" id="A0A3M7P2U5"/>
<evidence type="ECO:0000313" key="2">
    <source>
        <dbReference type="Proteomes" id="UP000276133"/>
    </source>
</evidence>
<comment type="caution">
    <text evidence="1">The sequence shown here is derived from an EMBL/GenBank/DDBJ whole genome shotgun (WGS) entry which is preliminary data.</text>
</comment>
<gene>
    <name evidence="1" type="ORF">BpHYR1_002792</name>
</gene>
<reference evidence="1 2" key="1">
    <citation type="journal article" date="2018" name="Sci. Rep.">
        <title>Genomic signatures of local adaptation to the degree of environmental predictability in rotifers.</title>
        <authorList>
            <person name="Franch-Gras L."/>
            <person name="Hahn C."/>
            <person name="Garcia-Roger E.M."/>
            <person name="Carmona M.J."/>
            <person name="Serra M."/>
            <person name="Gomez A."/>
        </authorList>
    </citation>
    <scope>NUCLEOTIDE SEQUENCE [LARGE SCALE GENOMIC DNA]</scope>
    <source>
        <strain evidence="1">HYR1</strain>
    </source>
</reference>
<keyword evidence="2" id="KW-1185">Reference proteome</keyword>
<accession>A0A3M7P2U5</accession>
<dbReference type="EMBL" id="REGN01014080">
    <property type="protein sequence ID" value="RMZ93097.1"/>
    <property type="molecule type" value="Genomic_DNA"/>
</dbReference>
<name>A0A3M7P2U5_BRAPC</name>